<feature type="transmembrane region" description="Helical" evidence="1">
    <location>
        <begin position="176"/>
        <end position="198"/>
    </location>
</feature>
<name>A0ABS7TAV3_9GAMM</name>
<evidence type="ECO:0000313" key="3">
    <source>
        <dbReference type="Proteomes" id="UP001430290"/>
    </source>
</evidence>
<reference evidence="2" key="1">
    <citation type="submission" date="2021-09" db="EMBL/GenBank/DDBJ databases">
        <authorList>
            <person name="Wu T."/>
            <person name="Guo S.Z."/>
        </authorList>
    </citation>
    <scope>NUCLEOTIDE SEQUENCE</scope>
    <source>
        <strain evidence="2">RSS-23</strain>
    </source>
</reference>
<feature type="transmembrane region" description="Helical" evidence="1">
    <location>
        <begin position="425"/>
        <end position="443"/>
    </location>
</feature>
<evidence type="ECO:0000313" key="2">
    <source>
        <dbReference type="EMBL" id="MBZ4184937.1"/>
    </source>
</evidence>
<feature type="transmembrane region" description="Helical" evidence="1">
    <location>
        <begin position="342"/>
        <end position="362"/>
    </location>
</feature>
<keyword evidence="1" id="KW-1133">Transmembrane helix</keyword>
<keyword evidence="1" id="KW-0812">Transmembrane</keyword>
<evidence type="ECO:0008006" key="4">
    <source>
        <dbReference type="Google" id="ProtNLM"/>
    </source>
</evidence>
<feature type="transmembrane region" description="Helical" evidence="1">
    <location>
        <begin position="317"/>
        <end position="335"/>
    </location>
</feature>
<feature type="transmembrane region" description="Helical" evidence="1">
    <location>
        <begin position="204"/>
        <end position="222"/>
    </location>
</feature>
<organism evidence="2 3">
    <name type="scientific">Thermomonas beijingensis</name>
    <dbReference type="NCBI Taxonomy" id="2872701"/>
    <lineage>
        <taxon>Bacteria</taxon>
        <taxon>Pseudomonadati</taxon>
        <taxon>Pseudomonadota</taxon>
        <taxon>Gammaproteobacteria</taxon>
        <taxon>Lysobacterales</taxon>
        <taxon>Lysobacteraceae</taxon>
        <taxon>Thermomonas</taxon>
    </lineage>
</organism>
<proteinExistence type="predicted"/>
<gene>
    <name evidence="2" type="ORF">K7B09_01185</name>
</gene>
<dbReference type="EMBL" id="JAIQDJ010000001">
    <property type="protein sequence ID" value="MBZ4184937.1"/>
    <property type="molecule type" value="Genomic_DNA"/>
</dbReference>
<comment type="caution">
    <text evidence="2">The sequence shown here is derived from an EMBL/GenBank/DDBJ whole genome shotgun (WGS) entry which is preliminary data.</text>
</comment>
<sequence>MKEIKLDSPEICSKIKLLAGGALGITMMLLLRRYPGIFHDSILYMGQGLMQRWPQIYGQDLFFAHGSQASYTIMPWILGKAFSFASPPLVMLMGAFISMLLFAASAWFALKALLPTQQRYWAWLGALCLPSIYGVVHIFSYNEPFLTSRPLAESFCLLGIGWLIREKWLLAAASLLLAGLFHPLQAIAGAAIIWVWAVGQDRRWLHALWLIFPVSALAYIGITPFNGLLQRADAGWFKELTYSRQVFVTLWSVNDFKNLGFDVVVLLSAWHWLRGRFGGWCLASLIGCTIGILASLLLVDHLHLVLPIGLQLWRVHWLAHFFSLAAIGALLLFHLRAKDSVSALLLTLTALLAWGETDWGWLLLAAMYVGWQFAPHDSRQRLGRLLCWIFGMSTVLLFYNHASNEYHWFKEAHFRIDLYPFDRRLLVFPALSFGLPLFGLLLWERCGSIGKKLLLAGFLVPAVAATLYLWDARDSTQHIMEDAAFQPDIFGTSIPEHAQIYWEPESLVGVWLVLHRASYFSPGQLAGQMFSRDTAEDGLQRENRMMPLMRESLGCQDEKLNVTERVRCHISDRSMKQACSLNGGKRPDYMVLSYPQPQPYVGQWAIPDPVSKTPAITFRLYRCDDILNFRGGSSSPPVRR</sequence>
<feature type="transmembrane region" description="Helical" evidence="1">
    <location>
        <begin position="449"/>
        <end position="470"/>
    </location>
</feature>
<keyword evidence="1" id="KW-0472">Membrane</keyword>
<dbReference type="RefSeq" id="WP_223625880.1">
    <property type="nucleotide sequence ID" value="NZ_JAIQDJ010000001.1"/>
</dbReference>
<evidence type="ECO:0000256" key="1">
    <source>
        <dbReference type="SAM" id="Phobius"/>
    </source>
</evidence>
<dbReference type="Proteomes" id="UP001430290">
    <property type="component" value="Unassembled WGS sequence"/>
</dbReference>
<feature type="transmembrane region" description="Helical" evidence="1">
    <location>
        <begin position="382"/>
        <end position="400"/>
    </location>
</feature>
<feature type="transmembrane region" description="Helical" evidence="1">
    <location>
        <begin position="277"/>
        <end position="297"/>
    </location>
</feature>
<feature type="transmembrane region" description="Helical" evidence="1">
    <location>
        <begin position="120"/>
        <end position="140"/>
    </location>
</feature>
<keyword evidence="3" id="KW-1185">Reference proteome</keyword>
<feature type="transmembrane region" description="Helical" evidence="1">
    <location>
        <begin position="89"/>
        <end position="108"/>
    </location>
</feature>
<protein>
    <recommendedName>
        <fullName evidence="4">4-amino-4-deoxy-L-arabinose transferase</fullName>
    </recommendedName>
</protein>
<accession>A0ABS7TAV3</accession>